<evidence type="ECO:0000256" key="2">
    <source>
        <dbReference type="ARBA" id="ARBA00023002"/>
    </source>
</evidence>
<dbReference type="NCBIfam" id="NF005559">
    <property type="entry name" value="PRK07231.1"/>
    <property type="match status" value="1"/>
</dbReference>
<dbReference type="GO" id="GO:0016616">
    <property type="term" value="F:oxidoreductase activity, acting on the CH-OH group of donors, NAD or NADP as acceptor"/>
    <property type="evidence" value="ECO:0007669"/>
    <property type="project" value="TreeGrafter"/>
</dbReference>
<evidence type="ECO:0000313" key="4">
    <source>
        <dbReference type="Proteomes" id="UP000033558"/>
    </source>
</evidence>
<keyword evidence="4" id="KW-1185">Reference proteome</keyword>
<accession>A0A0F4LS69</accession>
<dbReference type="Pfam" id="PF13561">
    <property type="entry name" value="adh_short_C2"/>
    <property type="match status" value="1"/>
</dbReference>
<proteinExistence type="inferred from homology"/>
<dbReference type="GO" id="GO:0008206">
    <property type="term" value="P:bile acid metabolic process"/>
    <property type="evidence" value="ECO:0007669"/>
    <property type="project" value="UniProtKB-ARBA"/>
</dbReference>
<dbReference type="Proteomes" id="UP000033558">
    <property type="component" value="Unassembled WGS sequence"/>
</dbReference>
<dbReference type="CDD" id="cd05233">
    <property type="entry name" value="SDR_c"/>
    <property type="match status" value="1"/>
</dbReference>
<dbReference type="STRING" id="1218492.JG30_15490"/>
<name>A0A0F4LS69_9LACO</name>
<dbReference type="InterPro" id="IPR002347">
    <property type="entry name" value="SDR_fam"/>
</dbReference>
<dbReference type="InterPro" id="IPR036291">
    <property type="entry name" value="NAD(P)-bd_dom_sf"/>
</dbReference>
<evidence type="ECO:0000256" key="1">
    <source>
        <dbReference type="ARBA" id="ARBA00006484"/>
    </source>
</evidence>
<protein>
    <submittedName>
        <fullName evidence="3">Diacetyl reductase ((R)-acetoin forming)</fullName>
    </submittedName>
</protein>
<dbReference type="InterPro" id="IPR020904">
    <property type="entry name" value="Sc_DH/Rdtase_CS"/>
</dbReference>
<dbReference type="SUPFAM" id="SSF51735">
    <property type="entry name" value="NAD(P)-binding Rossmann-fold domains"/>
    <property type="match status" value="1"/>
</dbReference>
<dbReference type="AlphaFoldDB" id="A0A0F4LS69"/>
<dbReference type="PANTHER" id="PTHR42760:SF105">
    <property type="entry name" value="SORBITOL-6-PHOSPHATE 2-DEHYDROGENASE"/>
    <property type="match status" value="1"/>
</dbReference>
<dbReference type="HOGENOM" id="CLU_010194_1_0_9"/>
<keyword evidence="2" id="KW-0560">Oxidoreductase</keyword>
<dbReference type="FunFam" id="3.40.50.720:FF:000084">
    <property type="entry name" value="Short-chain dehydrogenase reductase"/>
    <property type="match status" value="1"/>
</dbReference>
<dbReference type="PRINTS" id="PR00080">
    <property type="entry name" value="SDRFAMILY"/>
</dbReference>
<dbReference type="PANTHER" id="PTHR42760">
    <property type="entry name" value="SHORT-CHAIN DEHYDROGENASES/REDUCTASES FAMILY MEMBER"/>
    <property type="match status" value="1"/>
</dbReference>
<dbReference type="EMBL" id="JXJQ01000011">
    <property type="protein sequence ID" value="KJY60426.1"/>
    <property type="molecule type" value="Genomic_DNA"/>
</dbReference>
<dbReference type="RefSeq" id="WP_046317758.1">
    <property type="nucleotide sequence ID" value="NZ_JAMBKK010000019.1"/>
</dbReference>
<dbReference type="PATRIC" id="fig|1218492.5.peg.1605"/>
<dbReference type="OrthoDB" id="9803333at2"/>
<sequence>MTQFNNKLAVVTGGCSGLGQGISEKLATLGAQVIVADLKTAEQGAQFVATEKQQGYDLHFYHLDVSVAEQVKQFGEWIETNFGLVDYWINCAGISIITPFLQHTEAIWDKTLDINLKGQFLCCQIAVQQMLQKHQGVIINLSSESGKKGTNNYAAYCASKFGVIGLTQSLAAEFGPQNIRVNSIAPGVVYTPMWEKQKQAYAEKKNIQADEVMDYFANKIPLRRIGTLADIANIVTFLLSDDASYITGQTINLNGGDLMF</sequence>
<comment type="caution">
    <text evidence="3">The sequence shown here is derived from an EMBL/GenBank/DDBJ whole genome shotgun (WGS) entry which is preliminary data.</text>
</comment>
<dbReference type="PROSITE" id="PS00061">
    <property type="entry name" value="ADH_SHORT"/>
    <property type="match status" value="1"/>
</dbReference>
<reference evidence="3 4" key="1">
    <citation type="submission" date="2015-01" db="EMBL/GenBank/DDBJ databases">
        <title>Comparative genomics of the lactic acid bacteria isolated from the honey bee gut.</title>
        <authorList>
            <person name="Ellegaard K.M."/>
            <person name="Tamarit D."/>
            <person name="Javelind E."/>
            <person name="Olofsson T."/>
            <person name="Andersson S.G."/>
            <person name="Vasquez A."/>
        </authorList>
    </citation>
    <scope>NUCLEOTIDE SEQUENCE [LARGE SCALE GENOMIC DNA]</scope>
    <source>
        <strain evidence="3 4">Bin4</strain>
    </source>
</reference>
<gene>
    <name evidence="3" type="primary">budC</name>
    <name evidence="3" type="ORF">JG30_15490</name>
</gene>
<organism evidence="3 4">
    <name type="scientific">Bombilactobacillus mellifer</name>
    <dbReference type="NCBI Taxonomy" id="1218492"/>
    <lineage>
        <taxon>Bacteria</taxon>
        <taxon>Bacillati</taxon>
        <taxon>Bacillota</taxon>
        <taxon>Bacilli</taxon>
        <taxon>Lactobacillales</taxon>
        <taxon>Lactobacillaceae</taxon>
        <taxon>Bombilactobacillus</taxon>
    </lineage>
</organism>
<dbReference type="PRINTS" id="PR00081">
    <property type="entry name" value="GDHRDH"/>
</dbReference>
<dbReference type="Gene3D" id="3.40.50.720">
    <property type="entry name" value="NAD(P)-binding Rossmann-like Domain"/>
    <property type="match status" value="1"/>
</dbReference>
<dbReference type="NCBIfam" id="NF009466">
    <property type="entry name" value="PRK12826.1-2"/>
    <property type="match status" value="1"/>
</dbReference>
<evidence type="ECO:0000313" key="3">
    <source>
        <dbReference type="EMBL" id="KJY60426.1"/>
    </source>
</evidence>
<comment type="similarity">
    <text evidence="1">Belongs to the short-chain dehydrogenases/reductases (SDR) family.</text>
</comment>